<protein>
    <submittedName>
        <fullName evidence="2">Uncharacterized protein</fullName>
    </submittedName>
</protein>
<organism evidence="2 3">
    <name type="scientific">Cercopithifilaria johnstoni</name>
    <dbReference type="NCBI Taxonomy" id="2874296"/>
    <lineage>
        <taxon>Eukaryota</taxon>
        <taxon>Metazoa</taxon>
        <taxon>Ecdysozoa</taxon>
        <taxon>Nematoda</taxon>
        <taxon>Chromadorea</taxon>
        <taxon>Rhabditida</taxon>
        <taxon>Spirurina</taxon>
        <taxon>Spiruromorpha</taxon>
        <taxon>Filarioidea</taxon>
        <taxon>Onchocercidae</taxon>
        <taxon>Cercopithifilaria</taxon>
    </lineage>
</organism>
<dbReference type="EMBL" id="CAKAEH010001111">
    <property type="protein sequence ID" value="CAG9532902.1"/>
    <property type="molecule type" value="Genomic_DNA"/>
</dbReference>
<accession>A0A8J2Q2A9</accession>
<evidence type="ECO:0000313" key="3">
    <source>
        <dbReference type="Proteomes" id="UP000746747"/>
    </source>
</evidence>
<keyword evidence="3" id="KW-1185">Reference proteome</keyword>
<feature type="compositionally biased region" description="Polar residues" evidence="1">
    <location>
        <begin position="146"/>
        <end position="163"/>
    </location>
</feature>
<proteinExistence type="predicted"/>
<feature type="region of interest" description="Disordered" evidence="1">
    <location>
        <begin position="146"/>
        <end position="172"/>
    </location>
</feature>
<dbReference type="OrthoDB" id="5856905at2759"/>
<name>A0A8J2Q2A9_9BILA</name>
<gene>
    <name evidence="2" type="ORF">CJOHNSTONI_LOCUS3176</name>
</gene>
<sequence length="256" mass="28603">MITIKYSVYEKQTLKPKQPGEWDREWDAGKISVENWKENVPNISNNRGFNAHFLHRMKNRSSGARYNSNVTSKKIAEMEKKQKLEGAKVIACVETNKNTSLPNKKIFDGKNSKNLKSSSNGKDGSDDGTILRNTYCVVNNRLKQSHISSNEQSNRQRIGNYTKSSSGSSRKRYSIRRVTSTAATVSMPTTVKKQLDTVKVNVSMLKLKKDVAKTIDKSNNNIDKVDNNLQKLSTIAVGNAAISTAPIQTIAEEYGN</sequence>
<reference evidence="2" key="1">
    <citation type="submission" date="2021-09" db="EMBL/GenBank/DDBJ databases">
        <authorList>
            <consortium name="Pathogen Informatics"/>
        </authorList>
    </citation>
    <scope>NUCLEOTIDE SEQUENCE</scope>
</reference>
<feature type="compositionally biased region" description="Low complexity" evidence="1">
    <location>
        <begin position="112"/>
        <end position="122"/>
    </location>
</feature>
<evidence type="ECO:0000313" key="2">
    <source>
        <dbReference type="EMBL" id="CAG9532902.1"/>
    </source>
</evidence>
<evidence type="ECO:0000256" key="1">
    <source>
        <dbReference type="SAM" id="MobiDB-lite"/>
    </source>
</evidence>
<dbReference type="Proteomes" id="UP000746747">
    <property type="component" value="Unassembled WGS sequence"/>
</dbReference>
<dbReference type="AlphaFoldDB" id="A0A8J2Q2A9"/>
<feature type="region of interest" description="Disordered" evidence="1">
    <location>
        <begin position="101"/>
        <end position="126"/>
    </location>
</feature>
<comment type="caution">
    <text evidence="2">The sequence shown here is derived from an EMBL/GenBank/DDBJ whole genome shotgun (WGS) entry which is preliminary data.</text>
</comment>